<feature type="non-terminal residue" evidence="1">
    <location>
        <position position="1"/>
    </location>
</feature>
<keyword evidence="1" id="KW-0808">Transferase</keyword>
<name>A0A0L7QL86_9HYME</name>
<accession>A0A0L7QL86</accession>
<keyword evidence="2" id="KW-1185">Reference proteome</keyword>
<reference evidence="1 2" key="1">
    <citation type="submission" date="2015-07" db="EMBL/GenBank/DDBJ databases">
        <title>The genome of Habropoda laboriosa.</title>
        <authorList>
            <person name="Pan H."/>
            <person name="Kapheim K."/>
        </authorList>
    </citation>
    <scope>NUCLEOTIDE SEQUENCE [LARGE SCALE GENOMIC DNA]</scope>
    <source>
        <strain evidence="1">0110345459</strain>
    </source>
</reference>
<dbReference type="InterPro" id="IPR036388">
    <property type="entry name" value="WH-like_DNA-bd_sf"/>
</dbReference>
<organism evidence="1 2">
    <name type="scientific">Habropoda laboriosa</name>
    <dbReference type="NCBI Taxonomy" id="597456"/>
    <lineage>
        <taxon>Eukaryota</taxon>
        <taxon>Metazoa</taxon>
        <taxon>Ecdysozoa</taxon>
        <taxon>Arthropoda</taxon>
        <taxon>Hexapoda</taxon>
        <taxon>Insecta</taxon>
        <taxon>Pterygota</taxon>
        <taxon>Neoptera</taxon>
        <taxon>Endopterygota</taxon>
        <taxon>Hymenoptera</taxon>
        <taxon>Apocrita</taxon>
        <taxon>Aculeata</taxon>
        <taxon>Apoidea</taxon>
        <taxon>Anthophila</taxon>
        <taxon>Apidae</taxon>
        <taxon>Habropoda</taxon>
    </lineage>
</organism>
<dbReference type="Gene3D" id="1.10.10.10">
    <property type="entry name" value="Winged helix-like DNA-binding domain superfamily/Winged helix DNA-binding domain"/>
    <property type="match status" value="1"/>
</dbReference>
<proteinExistence type="predicted"/>
<sequence length="61" mass="7122">KNLLESEPKLTEYQITERLNSSHGTVFRYLNEIGKVSKLGKWVPHEVSKSNCQQHKHSYSH</sequence>
<dbReference type="AlphaFoldDB" id="A0A0L7QL86"/>
<dbReference type="EMBL" id="KQ414925">
    <property type="protein sequence ID" value="KOC59388.1"/>
    <property type="molecule type" value="Genomic_DNA"/>
</dbReference>
<evidence type="ECO:0000313" key="1">
    <source>
        <dbReference type="EMBL" id="KOC59388.1"/>
    </source>
</evidence>
<dbReference type="GO" id="GO:0032259">
    <property type="term" value="P:methylation"/>
    <property type="evidence" value="ECO:0007669"/>
    <property type="project" value="UniProtKB-KW"/>
</dbReference>
<dbReference type="Proteomes" id="UP000053825">
    <property type="component" value="Unassembled WGS sequence"/>
</dbReference>
<evidence type="ECO:0000313" key="2">
    <source>
        <dbReference type="Proteomes" id="UP000053825"/>
    </source>
</evidence>
<gene>
    <name evidence="1" type="ORF">WH47_11899</name>
</gene>
<dbReference type="STRING" id="597456.A0A0L7QL86"/>
<dbReference type="GO" id="GO:0008168">
    <property type="term" value="F:methyltransferase activity"/>
    <property type="evidence" value="ECO:0007669"/>
    <property type="project" value="UniProtKB-KW"/>
</dbReference>
<keyword evidence="1" id="KW-0489">Methyltransferase</keyword>
<protein>
    <submittedName>
        <fullName evidence="1">Histone-lysine N-methyltransferase SETMAR</fullName>
    </submittedName>
</protein>